<keyword evidence="2" id="KW-1185">Reference proteome</keyword>
<evidence type="ECO:0000313" key="2">
    <source>
        <dbReference type="Proteomes" id="UP000318431"/>
    </source>
</evidence>
<comment type="caution">
    <text evidence="1">The sequence shown here is derived from an EMBL/GenBank/DDBJ whole genome shotgun (WGS) entry which is preliminary data.</text>
</comment>
<protein>
    <submittedName>
        <fullName evidence="1">Uncharacterized protein DUF4259</fullName>
    </submittedName>
</protein>
<dbReference type="InterPro" id="IPR025355">
    <property type="entry name" value="DUF4259"/>
</dbReference>
<dbReference type="OrthoDB" id="7594887at2"/>
<dbReference type="Proteomes" id="UP000318431">
    <property type="component" value="Unassembled WGS sequence"/>
</dbReference>
<sequence length="141" mass="15766">MGTWATGPYGNDFAQDWAQDLHESNDLYFIADTLDNVLSPDHADYLEAPFGAEGLAAVETLLRLEGRGGAADEDSAGIDEWVAVVRPKYKSRTDLVEKAGRVLELVLGERSELRELWQDSEHYDSWRATVEDQVARLRRAG</sequence>
<dbReference type="AlphaFoldDB" id="A0A562REJ8"/>
<accession>A0A562REJ8</accession>
<evidence type="ECO:0000313" key="1">
    <source>
        <dbReference type="EMBL" id="TWI67481.1"/>
    </source>
</evidence>
<name>A0A562REJ8_9BURK</name>
<proteinExistence type="predicted"/>
<reference evidence="1 2" key="1">
    <citation type="journal article" date="2015" name="Stand. Genomic Sci.">
        <title>Genomic Encyclopedia of Bacterial and Archaeal Type Strains, Phase III: the genomes of soil and plant-associated and newly described type strains.</title>
        <authorList>
            <person name="Whitman W.B."/>
            <person name="Woyke T."/>
            <person name="Klenk H.P."/>
            <person name="Zhou Y."/>
            <person name="Lilburn T.G."/>
            <person name="Beck B.J."/>
            <person name="De Vos P."/>
            <person name="Vandamme P."/>
            <person name="Eisen J.A."/>
            <person name="Garrity G."/>
            <person name="Hugenholtz P."/>
            <person name="Kyrpides N.C."/>
        </authorList>
    </citation>
    <scope>NUCLEOTIDE SEQUENCE [LARGE SCALE GENOMIC DNA]</scope>
    <source>
        <strain evidence="1 2">CGMCC 1.10822</strain>
    </source>
</reference>
<dbReference type="Pfam" id="PF14078">
    <property type="entry name" value="DUF4259"/>
    <property type="match status" value="1"/>
</dbReference>
<gene>
    <name evidence="1" type="ORF">IP91_01594</name>
</gene>
<dbReference type="EMBL" id="VLLB01000002">
    <property type="protein sequence ID" value="TWI67481.1"/>
    <property type="molecule type" value="Genomic_DNA"/>
</dbReference>
<organism evidence="1 2">
    <name type="scientific">Pseudoduganella lurida</name>
    <dbReference type="NCBI Taxonomy" id="1036180"/>
    <lineage>
        <taxon>Bacteria</taxon>
        <taxon>Pseudomonadati</taxon>
        <taxon>Pseudomonadota</taxon>
        <taxon>Betaproteobacteria</taxon>
        <taxon>Burkholderiales</taxon>
        <taxon>Oxalobacteraceae</taxon>
        <taxon>Telluria group</taxon>
        <taxon>Pseudoduganella</taxon>
    </lineage>
</organism>
<dbReference type="RefSeq" id="WP_145648399.1">
    <property type="nucleotide sequence ID" value="NZ_VLLB01000002.1"/>
</dbReference>